<reference evidence="1 2" key="1">
    <citation type="submission" date="2019-11" db="EMBL/GenBank/DDBJ databases">
        <title>Whole-genome sequence of a Rhodoblastus acidophilus DSM 142.</title>
        <authorList>
            <person name="Kyndt J.A."/>
            <person name="Meyer T.E."/>
        </authorList>
    </citation>
    <scope>NUCLEOTIDE SEQUENCE [LARGE SCALE GENOMIC DNA]</scope>
    <source>
        <strain evidence="1 2">DSM 142</strain>
    </source>
</reference>
<name>A0A6N8DL20_RHOAC</name>
<proteinExistence type="predicted"/>
<gene>
    <name evidence="1" type="ORF">GJ654_09725</name>
</gene>
<protein>
    <submittedName>
        <fullName evidence="1">Uncharacterized protein</fullName>
    </submittedName>
</protein>
<sequence length="63" mass="7054">MPVPIPVWSQFPVSALRGDRSGDDFFIFSHGFEQIADSRGLCSRPVPKIQQWDDDQGASASFR</sequence>
<dbReference type="AlphaFoldDB" id="A0A6N8DL20"/>
<comment type="caution">
    <text evidence="1">The sequence shown here is derived from an EMBL/GenBank/DDBJ whole genome shotgun (WGS) entry which is preliminary data.</text>
</comment>
<dbReference type="EMBL" id="WNKS01000007">
    <property type="protein sequence ID" value="MTV31272.1"/>
    <property type="molecule type" value="Genomic_DNA"/>
</dbReference>
<organism evidence="1 2">
    <name type="scientific">Rhodoblastus acidophilus</name>
    <name type="common">Rhodopseudomonas acidophila</name>
    <dbReference type="NCBI Taxonomy" id="1074"/>
    <lineage>
        <taxon>Bacteria</taxon>
        <taxon>Pseudomonadati</taxon>
        <taxon>Pseudomonadota</taxon>
        <taxon>Alphaproteobacteria</taxon>
        <taxon>Hyphomicrobiales</taxon>
        <taxon>Rhodoblastaceae</taxon>
        <taxon>Rhodoblastus</taxon>
    </lineage>
</organism>
<accession>A0A6N8DL20</accession>
<dbReference type="Proteomes" id="UP000439113">
    <property type="component" value="Unassembled WGS sequence"/>
</dbReference>
<evidence type="ECO:0000313" key="1">
    <source>
        <dbReference type="EMBL" id="MTV31272.1"/>
    </source>
</evidence>
<dbReference type="RefSeq" id="WP_155445965.1">
    <property type="nucleotide sequence ID" value="NZ_JAOQNR010000010.1"/>
</dbReference>
<evidence type="ECO:0000313" key="2">
    <source>
        <dbReference type="Proteomes" id="UP000439113"/>
    </source>
</evidence>